<dbReference type="Pfam" id="PF02221">
    <property type="entry name" value="E1_DerP2_DerF2"/>
    <property type="match status" value="1"/>
</dbReference>
<evidence type="ECO:0000256" key="7">
    <source>
        <dbReference type="ARBA" id="ARBA00023055"/>
    </source>
</evidence>
<evidence type="ECO:0000256" key="5">
    <source>
        <dbReference type="ARBA" id="ARBA00022448"/>
    </source>
</evidence>
<evidence type="ECO:0000313" key="10">
    <source>
        <dbReference type="EMBL" id="KAF9893818.1"/>
    </source>
</evidence>
<dbReference type="Gene3D" id="2.70.220.10">
    <property type="entry name" value="Ganglioside GM2 activator"/>
    <property type="match status" value="2"/>
</dbReference>
<proteinExistence type="inferred from homology"/>
<comment type="caution">
    <text evidence="10">The sequence shown here is derived from an EMBL/GenBank/DDBJ whole genome shotgun (WGS) entry which is preliminary data.</text>
</comment>
<dbReference type="EMBL" id="VCAU01000006">
    <property type="protein sequence ID" value="KAF9893818.1"/>
    <property type="molecule type" value="Genomic_DNA"/>
</dbReference>
<evidence type="ECO:0000259" key="9">
    <source>
        <dbReference type="SMART" id="SM00737"/>
    </source>
</evidence>
<dbReference type="SUPFAM" id="SSF81296">
    <property type="entry name" value="E set domains"/>
    <property type="match status" value="1"/>
</dbReference>
<keyword evidence="7" id="KW-0445">Lipid transport</keyword>
<dbReference type="InterPro" id="IPR003172">
    <property type="entry name" value="ML_dom"/>
</dbReference>
<sequence>MKFLSTAATCLVCLAPIAATARSIDFFGSSQAPIHADAKSVEGENPLEYCNEPDGDILQIKSVDLSPNPPVPGQTLNIKASGTLRETIEDGAKVLLEVKYGLITLIKQEADLCEQITNVDLECPLEKGDMVLEKQVDLPQHIPPGKYTVHADVLSKDNKRVTCLDGRNIEFKMNF</sequence>
<feature type="signal peptide" evidence="8">
    <location>
        <begin position="1"/>
        <end position="23"/>
    </location>
</feature>
<dbReference type="CDD" id="cd00917">
    <property type="entry name" value="PG-PI_TP"/>
    <property type="match status" value="1"/>
</dbReference>
<evidence type="ECO:0000256" key="4">
    <source>
        <dbReference type="ARBA" id="ARBA00016056"/>
    </source>
</evidence>
<protein>
    <recommendedName>
        <fullName evidence="4">Phosphatidylglycerol/phosphatidylinositol transfer protein</fullName>
    </recommendedName>
</protein>
<evidence type="ECO:0000256" key="8">
    <source>
        <dbReference type="SAM" id="SignalP"/>
    </source>
</evidence>
<accession>A0AAD4GZM3</accession>
<feature type="chain" id="PRO_5042261015" description="Phosphatidylglycerol/phosphatidylinositol transfer protein" evidence="8">
    <location>
        <begin position="24"/>
        <end position="175"/>
    </location>
</feature>
<evidence type="ECO:0000313" key="11">
    <source>
        <dbReference type="Proteomes" id="UP001194746"/>
    </source>
</evidence>
<dbReference type="Proteomes" id="UP001194746">
    <property type="component" value="Unassembled WGS sequence"/>
</dbReference>
<reference evidence="10" key="1">
    <citation type="journal article" date="2019" name="Beilstein J. Org. Chem.">
        <title>Nanangenines: drimane sesquiterpenoids as the dominant metabolite cohort of a novel Australian fungus, Aspergillus nanangensis.</title>
        <authorList>
            <person name="Lacey H.J."/>
            <person name="Gilchrist C.L.M."/>
            <person name="Crombie A."/>
            <person name="Kalaitzis J.A."/>
            <person name="Vuong D."/>
            <person name="Rutledge P.J."/>
            <person name="Turner P."/>
            <person name="Pitt J.I."/>
            <person name="Lacey E."/>
            <person name="Chooi Y.H."/>
            <person name="Piggott A.M."/>
        </authorList>
    </citation>
    <scope>NUCLEOTIDE SEQUENCE</scope>
    <source>
        <strain evidence="10">MST-FP2251</strain>
    </source>
</reference>
<dbReference type="InterPro" id="IPR033917">
    <property type="entry name" value="ML_PG-PI_TP"/>
</dbReference>
<dbReference type="GO" id="GO:0032934">
    <property type="term" value="F:sterol binding"/>
    <property type="evidence" value="ECO:0007669"/>
    <property type="project" value="InterPro"/>
</dbReference>
<dbReference type="InterPro" id="IPR039670">
    <property type="entry name" value="NPC2-like"/>
</dbReference>
<feature type="domain" description="MD-2-related lipid-recognition" evidence="9">
    <location>
        <begin position="47"/>
        <end position="168"/>
    </location>
</feature>
<comment type="function">
    <text evidence="1">Catalyzes the intermembrane transfer of phosphatidylglycerol and phosphatidylinositol.</text>
</comment>
<dbReference type="AlphaFoldDB" id="A0AAD4GZM3"/>
<keyword evidence="11" id="KW-1185">Reference proteome</keyword>
<evidence type="ECO:0000256" key="2">
    <source>
        <dbReference type="ARBA" id="ARBA00006370"/>
    </source>
</evidence>
<dbReference type="GO" id="GO:0032366">
    <property type="term" value="P:intracellular sterol transport"/>
    <property type="evidence" value="ECO:0007669"/>
    <property type="project" value="InterPro"/>
</dbReference>
<dbReference type="SMART" id="SM00737">
    <property type="entry name" value="ML"/>
    <property type="match status" value="1"/>
</dbReference>
<gene>
    <name evidence="10" type="primary">NPC2_1</name>
    <name evidence="10" type="ORF">FE257_009988</name>
</gene>
<reference evidence="10" key="2">
    <citation type="submission" date="2020-02" db="EMBL/GenBank/DDBJ databases">
        <authorList>
            <person name="Gilchrist C.L.M."/>
            <person name="Chooi Y.-H."/>
        </authorList>
    </citation>
    <scope>NUCLEOTIDE SEQUENCE</scope>
    <source>
        <strain evidence="10">MST-FP2251</strain>
    </source>
</reference>
<comment type="similarity">
    <text evidence="2">Belongs to the NPC2 family.</text>
</comment>
<dbReference type="PANTHER" id="PTHR11306">
    <property type="entry name" value="NIEMANN PICK TYPE C2 PROTEIN NPC2-RELATED"/>
    <property type="match status" value="1"/>
</dbReference>
<evidence type="ECO:0000256" key="1">
    <source>
        <dbReference type="ARBA" id="ARBA00002053"/>
    </source>
</evidence>
<comment type="subunit">
    <text evidence="3">Monomer.</text>
</comment>
<dbReference type="InterPro" id="IPR014756">
    <property type="entry name" value="Ig_E-set"/>
</dbReference>
<dbReference type="InterPro" id="IPR036846">
    <property type="entry name" value="GM2-AP_sf"/>
</dbReference>
<dbReference type="PANTHER" id="PTHR11306:SF0">
    <property type="entry name" value="PHOSPHATIDYLGLYCEROL_PHOSPHATIDYLINOSITOL TRANSFER PROTEIN"/>
    <property type="match status" value="1"/>
</dbReference>
<evidence type="ECO:0000256" key="6">
    <source>
        <dbReference type="ARBA" id="ARBA00022729"/>
    </source>
</evidence>
<name>A0AAD4GZM3_ASPNN</name>
<organism evidence="10 11">
    <name type="scientific">Aspergillus nanangensis</name>
    <dbReference type="NCBI Taxonomy" id="2582783"/>
    <lineage>
        <taxon>Eukaryota</taxon>
        <taxon>Fungi</taxon>
        <taxon>Dikarya</taxon>
        <taxon>Ascomycota</taxon>
        <taxon>Pezizomycotina</taxon>
        <taxon>Eurotiomycetes</taxon>
        <taxon>Eurotiomycetidae</taxon>
        <taxon>Eurotiales</taxon>
        <taxon>Aspergillaceae</taxon>
        <taxon>Aspergillus</taxon>
        <taxon>Aspergillus subgen. Circumdati</taxon>
    </lineage>
</organism>
<evidence type="ECO:0000256" key="3">
    <source>
        <dbReference type="ARBA" id="ARBA00011245"/>
    </source>
</evidence>
<keyword evidence="6 8" id="KW-0732">Signal</keyword>
<keyword evidence="5" id="KW-0813">Transport</keyword>